<evidence type="ECO:0000256" key="1">
    <source>
        <dbReference type="SAM" id="MobiDB-lite"/>
    </source>
</evidence>
<feature type="compositionally biased region" description="Acidic residues" evidence="1">
    <location>
        <begin position="59"/>
        <end position="93"/>
    </location>
</feature>
<sequence>MENTEKVQNYKGGEIRRTVDGYYIFVKGDAHSGPYVSISAAKGTADTTEAEPETPVVESADEVVEPEVENINDNAEPETADTTEAEAESTDEK</sequence>
<proteinExistence type="predicted"/>
<name>A0A8S5P094_9CAUD</name>
<reference evidence="2" key="1">
    <citation type="journal article" date="2021" name="Proc. Natl. Acad. Sci. U.S.A.">
        <title>A Catalog of Tens of Thousands of Viruses from Human Metagenomes Reveals Hidden Associations with Chronic Diseases.</title>
        <authorList>
            <person name="Tisza M.J."/>
            <person name="Buck C.B."/>
        </authorList>
    </citation>
    <scope>NUCLEOTIDE SEQUENCE</scope>
    <source>
        <strain evidence="2">Ctg2r17</strain>
    </source>
</reference>
<accession>A0A8S5P094</accession>
<organism evidence="2">
    <name type="scientific">Siphoviridae sp. ctg2r17</name>
    <dbReference type="NCBI Taxonomy" id="2825601"/>
    <lineage>
        <taxon>Viruses</taxon>
        <taxon>Duplodnaviria</taxon>
        <taxon>Heunggongvirae</taxon>
        <taxon>Uroviricota</taxon>
        <taxon>Caudoviricetes</taxon>
    </lineage>
</organism>
<dbReference type="EMBL" id="BK015303">
    <property type="protein sequence ID" value="DAE00503.1"/>
    <property type="molecule type" value="Genomic_DNA"/>
</dbReference>
<evidence type="ECO:0000313" key="2">
    <source>
        <dbReference type="EMBL" id="DAE00503.1"/>
    </source>
</evidence>
<protein>
    <submittedName>
        <fullName evidence="2">Uncharacterized protein</fullName>
    </submittedName>
</protein>
<feature type="region of interest" description="Disordered" evidence="1">
    <location>
        <begin position="42"/>
        <end position="93"/>
    </location>
</feature>